<keyword evidence="2" id="KW-1185">Reference proteome</keyword>
<name>A0A401UM13_9CLOT</name>
<dbReference type="EMBL" id="BHYK01000010">
    <property type="protein sequence ID" value="GCD10564.1"/>
    <property type="molecule type" value="Genomic_DNA"/>
</dbReference>
<dbReference type="AlphaFoldDB" id="A0A401UM13"/>
<evidence type="ECO:0000313" key="2">
    <source>
        <dbReference type="Proteomes" id="UP000287872"/>
    </source>
</evidence>
<gene>
    <name evidence="1" type="ORF">Ctaglu_21870</name>
</gene>
<sequence length="51" mass="6031">MNYDFFSNRTNFVIWSLDTTLLAKPTPIILEYDSYYIIIEGQYKNVAYATL</sequence>
<protein>
    <submittedName>
        <fullName evidence="1">Uncharacterized protein</fullName>
    </submittedName>
</protein>
<evidence type="ECO:0000313" key="1">
    <source>
        <dbReference type="EMBL" id="GCD10564.1"/>
    </source>
</evidence>
<reference evidence="1 2" key="1">
    <citation type="submission" date="2018-11" db="EMBL/GenBank/DDBJ databases">
        <title>Genome sequencing and assembly of Clostridium tagluense strain A121.</title>
        <authorList>
            <person name="Murakami T."/>
            <person name="Segawa T."/>
            <person name="Shcherbakova V.A."/>
            <person name="Mori H."/>
            <person name="Yoshimura Y."/>
        </authorList>
    </citation>
    <scope>NUCLEOTIDE SEQUENCE [LARGE SCALE GENOMIC DNA]</scope>
    <source>
        <strain evidence="1 2">A121</strain>
    </source>
</reference>
<dbReference type="Proteomes" id="UP000287872">
    <property type="component" value="Unassembled WGS sequence"/>
</dbReference>
<organism evidence="1 2">
    <name type="scientific">Clostridium tagluense</name>
    <dbReference type="NCBI Taxonomy" id="360422"/>
    <lineage>
        <taxon>Bacteria</taxon>
        <taxon>Bacillati</taxon>
        <taxon>Bacillota</taxon>
        <taxon>Clostridia</taxon>
        <taxon>Eubacteriales</taxon>
        <taxon>Clostridiaceae</taxon>
        <taxon>Clostridium</taxon>
    </lineage>
</organism>
<comment type="caution">
    <text evidence="1">The sequence shown here is derived from an EMBL/GenBank/DDBJ whole genome shotgun (WGS) entry which is preliminary data.</text>
</comment>
<accession>A0A401UM13</accession>
<proteinExistence type="predicted"/>